<evidence type="ECO:0000256" key="1">
    <source>
        <dbReference type="SAM" id="Coils"/>
    </source>
</evidence>
<feature type="region of interest" description="Disordered" evidence="2">
    <location>
        <begin position="467"/>
        <end position="501"/>
    </location>
</feature>
<feature type="compositionally biased region" description="Basic residues" evidence="2">
    <location>
        <begin position="479"/>
        <end position="489"/>
    </location>
</feature>
<reference evidence="4" key="1">
    <citation type="submission" date="2022-10" db="EMBL/GenBank/DDBJ databases">
        <title>Culturing micro-colonial fungi from biological soil crusts in the Mojave desert and describing Neophaeococcomyces mojavensis, and introducing the new genera and species Taxawa tesnikishii.</title>
        <authorList>
            <person name="Kurbessoian T."/>
            <person name="Stajich J.E."/>
        </authorList>
    </citation>
    <scope>NUCLEOTIDE SEQUENCE</scope>
    <source>
        <strain evidence="4">TK_1</strain>
    </source>
</reference>
<evidence type="ECO:0000313" key="5">
    <source>
        <dbReference type="Proteomes" id="UP001172684"/>
    </source>
</evidence>
<evidence type="ECO:0000259" key="3">
    <source>
        <dbReference type="Pfam" id="PF11500"/>
    </source>
</evidence>
<feature type="region of interest" description="Disordered" evidence="2">
    <location>
        <begin position="555"/>
        <end position="591"/>
    </location>
</feature>
<dbReference type="EMBL" id="JAPDRL010000098">
    <property type="protein sequence ID" value="KAJ9657621.1"/>
    <property type="molecule type" value="Genomic_DNA"/>
</dbReference>
<keyword evidence="1" id="KW-0175">Coiled coil</keyword>
<organism evidence="4 5">
    <name type="scientific">Coniosporium apollinis</name>
    <dbReference type="NCBI Taxonomy" id="61459"/>
    <lineage>
        <taxon>Eukaryota</taxon>
        <taxon>Fungi</taxon>
        <taxon>Dikarya</taxon>
        <taxon>Ascomycota</taxon>
        <taxon>Pezizomycotina</taxon>
        <taxon>Dothideomycetes</taxon>
        <taxon>Dothideomycetes incertae sedis</taxon>
        <taxon>Coniosporium</taxon>
    </lineage>
</organism>
<evidence type="ECO:0000256" key="2">
    <source>
        <dbReference type="SAM" id="MobiDB-lite"/>
    </source>
</evidence>
<dbReference type="InterPro" id="IPR021589">
    <property type="entry name" value="Cut12"/>
</dbReference>
<gene>
    <name evidence="4" type="ORF">H2201_008126</name>
</gene>
<name>A0ABQ9NH03_9PEZI</name>
<evidence type="ECO:0000313" key="4">
    <source>
        <dbReference type="EMBL" id="KAJ9657621.1"/>
    </source>
</evidence>
<accession>A0ABQ9NH03</accession>
<proteinExistence type="predicted"/>
<feature type="region of interest" description="Disordered" evidence="2">
    <location>
        <begin position="309"/>
        <end position="407"/>
    </location>
</feature>
<feature type="compositionally biased region" description="Gly residues" evidence="2">
    <location>
        <begin position="467"/>
        <end position="476"/>
    </location>
</feature>
<feature type="compositionally biased region" description="Polar residues" evidence="2">
    <location>
        <begin position="313"/>
        <end position="336"/>
    </location>
</feature>
<comment type="caution">
    <text evidence="4">The sequence shown here is derived from an EMBL/GenBank/DDBJ whole genome shotgun (WGS) entry which is preliminary data.</text>
</comment>
<keyword evidence="5" id="KW-1185">Reference proteome</keyword>
<feature type="compositionally biased region" description="Low complexity" evidence="2">
    <location>
        <begin position="345"/>
        <end position="369"/>
    </location>
</feature>
<protein>
    <recommendedName>
        <fullName evidence="3">Spindle pole body-associated protein cut12 domain-containing protein</fullName>
    </recommendedName>
</protein>
<sequence>MLSWITGARITNVAEDLDAIEPSYIEPPETPAPVFAVRAFKQAIFGTPHPDEGDHARALIRRNEPQEEKKATQTIAEDRRPLLRQNSEESDQAKLNGILMTPGTAATRRKTVSFGAHVVDNEGKKSIVPGRSGLPNNCPGKFPSPWTPKTGDATAEPVRTRLTAALYEARDSVSKPKPKPRAKDDADITLDVTEPRSESGRYWKEKYESYAEKSEKDVKKLITKQQLAKNYAKKKDEETMELATRLEDERKRHKKREKDLEVQMKDYQERLRQSMAENLRSSAEIAALKQQVTSLEASLTKLETLAKEAAISEHTTSPRTEITATPSPAKSKNTSVRKPREPLESPSRPTKPASTRTRPSRRNTSPDPSLLLASQGLKPLAEVTRSPLRPRVANQPEVPTSPLRIRNMNVNQENLSPKKLSSPLKHNASSPVRSNVGFDEVVSDLWAQADESSIGAFDRLAMPMMGGGGGGGGGAGRPSPRKAPIRKRNAPAGNSDDFQQPVNQADPAAAATISRNVVTLTQHSPASSALARKPQEASVAATITVQGQLIDARPEPQEEKFRPSAVAAAVPQRANTSALLDRVPDDGDDPLAQARKRVAERRRLKREGVVT</sequence>
<dbReference type="Proteomes" id="UP001172684">
    <property type="component" value="Unassembled WGS sequence"/>
</dbReference>
<feature type="domain" description="Spindle pole body-associated protein cut12" evidence="3">
    <location>
        <begin position="169"/>
        <end position="262"/>
    </location>
</feature>
<dbReference type="Pfam" id="PF11500">
    <property type="entry name" value="Cut12"/>
    <property type="match status" value="1"/>
</dbReference>
<feature type="coiled-coil region" evidence="1">
    <location>
        <begin position="243"/>
        <end position="305"/>
    </location>
</feature>